<dbReference type="GO" id="GO:0000160">
    <property type="term" value="P:phosphorelay signal transduction system"/>
    <property type="evidence" value="ECO:0007669"/>
    <property type="project" value="UniProtKB-KW"/>
</dbReference>
<dbReference type="EC" id="2.7.13.3" evidence="2"/>
<proteinExistence type="predicted"/>
<evidence type="ECO:0000256" key="6">
    <source>
        <dbReference type="SAM" id="MobiDB-lite"/>
    </source>
</evidence>
<dbReference type="InterPro" id="IPR036890">
    <property type="entry name" value="HATPase_C_sf"/>
</dbReference>
<accession>A0A8J3EX77</accession>
<dbReference type="SUPFAM" id="SSF55874">
    <property type="entry name" value="ATPase domain of HSP90 chaperone/DNA topoisomerase II/histidine kinase"/>
    <property type="match status" value="1"/>
</dbReference>
<sequence>MGGPRTRADLNGSLGRPWRPAQRLTKAATHGGPADTSQSRRSEVGTPRSWASAAAIVAEGWRIDPARSRLTGGTGLDLSIVRHAVENLGGSIEVASCLGEGTAFTVRLPAEPSD</sequence>
<organism evidence="8 9">
    <name type="scientific">Egicoccus halophilus</name>
    <dbReference type="NCBI Taxonomy" id="1670830"/>
    <lineage>
        <taxon>Bacteria</taxon>
        <taxon>Bacillati</taxon>
        <taxon>Actinomycetota</taxon>
        <taxon>Nitriliruptoria</taxon>
        <taxon>Egicoccales</taxon>
        <taxon>Egicoccaceae</taxon>
        <taxon>Egicoccus</taxon>
    </lineage>
</organism>
<evidence type="ECO:0000256" key="3">
    <source>
        <dbReference type="ARBA" id="ARBA00022679"/>
    </source>
</evidence>
<dbReference type="GO" id="GO:0004673">
    <property type="term" value="F:protein histidine kinase activity"/>
    <property type="evidence" value="ECO:0007669"/>
    <property type="project" value="UniProtKB-EC"/>
</dbReference>
<keyword evidence="9" id="KW-1185">Reference proteome</keyword>
<dbReference type="PANTHER" id="PTHR43711:SF1">
    <property type="entry name" value="HISTIDINE KINASE 1"/>
    <property type="match status" value="1"/>
</dbReference>
<feature type="domain" description="Histidine kinase/HSP90-like ATPase" evidence="7">
    <location>
        <begin position="66"/>
        <end position="111"/>
    </location>
</feature>
<dbReference type="InterPro" id="IPR003594">
    <property type="entry name" value="HATPase_dom"/>
</dbReference>
<keyword evidence="5" id="KW-0902">Two-component regulatory system</keyword>
<comment type="caution">
    <text evidence="8">The sequence shown here is derived from an EMBL/GenBank/DDBJ whole genome shotgun (WGS) entry which is preliminary data.</text>
</comment>
<dbReference type="EMBL" id="BMHA01000004">
    <property type="protein sequence ID" value="GGI05202.1"/>
    <property type="molecule type" value="Genomic_DNA"/>
</dbReference>
<evidence type="ECO:0000256" key="2">
    <source>
        <dbReference type="ARBA" id="ARBA00012438"/>
    </source>
</evidence>
<dbReference type="InterPro" id="IPR004358">
    <property type="entry name" value="Sig_transdc_His_kin-like_C"/>
</dbReference>
<gene>
    <name evidence="8" type="ORF">GCM10011354_12920</name>
</gene>
<dbReference type="Gene3D" id="3.30.565.10">
    <property type="entry name" value="Histidine kinase-like ATPase, C-terminal domain"/>
    <property type="match status" value="1"/>
</dbReference>
<feature type="region of interest" description="Disordered" evidence="6">
    <location>
        <begin position="1"/>
        <end position="48"/>
    </location>
</feature>
<dbReference type="Proteomes" id="UP000650511">
    <property type="component" value="Unassembled WGS sequence"/>
</dbReference>
<protein>
    <recommendedName>
        <fullName evidence="2">histidine kinase</fullName>
        <ecNumber evidence="2">2.7.13.3</ecNumber>
    </recommendedName>
</protein>
<reference evidence="8" key="2">
    <citation type="submission" date="2020-09" db="EMBL/GenBank/DDBJ databases">
        <authorList>
            <person name="Sun Q."/>
            <person name="Zhou Y."/>
        </authorList>
    </citation>
    <scope>NUCLEOTIDE SEQUENCE</scope>
    <source>
        <strain evidence="8">CGMCC 1.14988</strain>
    </source>
</reference>
<keyword evidence="4" id="KW-0418">Kinase</keyword>
<keyword evidence="3" id="KW-0808">Transferase</keyword>
<dbReference type="InterPro" id="IPR050736">
    <property type="entry name" value="Sensor_HK_Regulatory"/>
</dbReference>
<evidence type="ECO:0000313" key="9">
    <source>
        <dbReference type="Proteomes" id="UP000650511"/>
    </source>
</evidence>
<evidence type="ECO:0000256" key="5">
    <source>
        <dbReference type="ARBA" id="ARBA00023012"/>
    </source>
</evidence>
<dbReference type="PANTHER" id="PTHR43711">
    <property type="entry name" value="TWO-COMPONENT HISTIDINE KINASE"/>
    <property type="match status" value="1"/>
</dbReference>
<comment type="catalytic activity">
    <reaction evidence="1">
        <text>ATP + protein L-histidine = ADP + protein N-phospho-L-histidine.</text>
        <dbReference type="EC" id="2.7.13.3"/>
    </reaction>
</comment>
<dbReference type="AlphaFoldDB" id="A0A8J3EX77"/>
<evidence type="ECO:0000259" key="7">
    <source>
        <dbReference type="Pfam" id="PF02518"/>
    </source>
</evidence>
<dbReference type="Pfam" id="PF02518">
    <property type="entry name" value="HATPase_c"/>
    <property type="match status" value="1"/>
</dbReference>
<evidence type="ECO:0000313" key="8">
    <source>
        <dbReference type="EMBL" id="GGI05202.1"/>
    </source>
</evidence>
<name>A0A8J3EX77_9ACTN</name>
<dbReference type="PRINTS" id="PR00344">
    <property type="entry name" value="BCTRLSENSOR"/>
</dbReference>
<evidence type="ECO:0000256" key="1">
    <source>
        <dbReference type="ARBA" id="ARBA00000085"/>
    </source>
</evidence>
<evidence type="ECO:0000256" key="4">
    <source>
        <dbReference type="ARBA" id="ARBA00022777"/>
    </source>
</evidence>
<reference evidence="8" key="1">
    <citation type="journal article" date="2014" name="Int. J. Syst. Evol. Microbiol.">
        <title>Complete genome sequence of Corynebacterium casei LMG S-19264T (=DSM 44701T), isolated from a smear-ripened cheese.</title>
        <authorList>
            <consortium name="US DOE Joint Genome Institute (JGI-PGF)"/>
            <person name="Walter F."/>
            <person name="Albersmeier A."/>
            <person name="Kalinowski J."/>
            <person name="Ruckert C."/>
        </authorList>
    </citation>
    <scope>NUCLEOTIDE SEQUENCE</scope>
    <source>
        <strain evidence="8">CGMCC 1.14988</strain>
    </source>
</reference>